<accession>A0A834IN82</accession>
<reference evidence="1" key="1">
    <citation type="submission" date="2020-08" db="EMBL/GenBank/DDBJ databases">
        <title>Genome sequencing and assembly of the red palm weevil Rhynchophorus ferrugineus.</title>
        <authorList>
            <person name="Dias G.B."/>
            <person name="Bergman C.M."/>
            <person name="Manee M."/>
        </authorList>
    </citation>
    <scope>NUCLEOTIDE SEQUENCE</scope>
    <source>
        <strain evidence="1">AA-2017</strain>
        <tissue evidence="1">Whole larva</tissue>
    </source>
</reference>
<keyword evidence="2" id="KW-1185">Reference proteome</keyword>
<dbReference type="AlphaFoldDB" id="A0A834IN82"/>
<sequence length="90" mass="9788">MENAVSPAFRCVVSSVAEPNCSRILLSVSLNRLKQDGWPLNGNQAAEVLRERKGAGSPKKPPQLGSDLSIVERRNWDVATVCLVHACCSR</sequence>
<comment type="caution">
    <text evidence="1">The sequence shown here is derived from an EMBL/GenBank/DDBJ whole genome shotgun (WGS) entry which is preliminary data.</text>
</comment>
<gene>
    <name evidence="1" type="ORF">GWI33_001791</name>
</gene>
<organism evidence="1 2">
    <name type="scientific">Rhynchophorus ferrugineus</name>
    <name type="common">Red palm weevil</name>
    <name type="synonym">Curculio ferrugineus</name>
    <dbReference type="NCBI Taxonomy" id="354439"/>
    <lineage>
        <taxon>Eukaryota</taxon>
        <taxon>Metazoa</taxon>
        <taxon>Ecdysozoa</taxon>
        <taxon>Arthropoda</taxon>
        <taxon>Hexapoda</taxon>
        <taxon>Insecta</taxon>
        <taxon>Pterygota</taxon>
        <taxon>Neoptera</taxon>
        <taxon>Endopterygota</taxon>
        <taxon>Coleoptera</taxon>
        <taxon>Polyphaga</taxon>
        <taxon>Cucujiformia</taxon>
        <taxon>Curculionidae</taxon>
        <taxon>Dryophthorinae</taxon>
        <taxon>Rhynchophorus</taxon>
    </lineage>
</organism>
<name>A0A834IN82_RHYFE</name>
<protein>
    <submittedName>
        <fullName evidence="1">Uncharacterized protein</fullName>
    </submittedName>
</protein>
<evidence type="ECO:0000313" key="2">
    <source>
        <dbReference type="Proteomes" id="UP000625711"/>
    </source>
</evidence>
<evidence type="ECO:0000313" key="1">
    <source>
        <dbReference type="EMBL" id="KAF7282934.1"/>
    </source>
</evidence>
<dbReference type="Proteomes" id="UP000625711">
    <property type="component" value="Unassembled WGS sequence"/>
</dbReference>
<dbReference type="EMBL" id="JAACXV010000150">
    <property type="protein sequence ID" value="KAF7282934.1"/>
    <property type="molecule type" value="Genomic_DNA"/>
</dbReference>
<proteinExistence type="predicted"/>